<accession>A0A8X6LZF7</accession>
<dbReference type="Proteomes" id="UP000887116">
    <property type="component" value="Unassembled WGS sequence"/>
</dbReference>
<dbReference type="AlphaFoldDB" id="A0A8X6LZF7"/>
<proteinExistence type="predicted"/>
<feature type="transmembrane region" description="Helical" evidence="1">
    <location>
        <begin position="59"/>
        <end position="82"/>
    </location>
</feature>
<keyword evidence="1" id="KW-0812">Transmembrane</keyword>
<organism evidence="2 3">
    <name type="scientific">Trichonephila clavata</name>
    <name type="common">Joro spider</name>
    <name type="synonym">Nephila clavata</name>
    <dbReference type="NCBI Taxonomy" id="2740835"/>
    <lineage>
        <taxon>Eukaryota</taxon>
        <taxon>Metazoa</taxon>
        <taxon>Ecdysozoa</taxon>
        <taxon>Arthropoda</taxon>
        <taxon>Chelicerata</taxon>
        <taxon>Arachnida</taxon>
        <taxon>Araneae</taxon>
        <taxon>Araneomorphae</taxon>
        <taxon>Entelegynae</taxon>
        <taxon>Araneoidea</taxon>
        <taxon>Nephilidae</taxon>
        <taxon>Trichonephila</taxon>
    </lineage>
</organism>
<evidence type="ECO:0000313" key="3">
    <source>
        <dbReference type="Proteomes" id="UP000887116"/>
    </source>
</evidence>
<reference evidence="2" key="1">
    <citation type="submission" date="2020-07" db="EMBL/GenBank/DDBJ databases">
        <title>Multicomponent nature underlies the extraordinary mechanical properties of spider dragline silk.</title>
        <authorList>
            <person name="Kono N."/>
            <person name="Nakamura H."/>
            <person name="Mori M."/>
            <person name="Yoshida Y."/>
            <person name="Ohtoshi R."/>
            <person name="Malay A.D."/>
            <person name="Moran D.A.P."/>
            <person name="Tomita M."/>
            <person name="Numata K."/>
            <person name="Arakawa K."/>
        </authorList>
    </citation>
    <scope>NUCLEOTIDE SEQUENCE</scope>
</reference>
<keyword evidence="1" id="KW-1133">Transmembrane helix</keyword>
<keyword evidence="3" id="KW-1185">Reference proteome</keyword>
<gene>
    <name evidence="2" type="ORF">TNCT_80551</name>
</gene>
<protein>
    <submittedName>
        <fullName evidence="2">Uncharacterized protein</fullName>
    </submittedName>
</protein>
<evidence type="ECO:0000313" key="2">
    <source>
        <dbReference type="EMBL" id="GFR27640.1"/>
    </source>
</evidence>
<sequence>MNERDVYVGGGGETQTRGISQNIFIVGGLGAFWGAFHPHPKTVHTHRGSSIIAVTDSEALMQVLFITFLMPSTRILAVTFLMRSESLETRLFEAVITHGLNRPSSVN</sequence>
<name>A0A8X6LZF7_TRICU</name>
<keyword evidence="1" id="KW-0472">Membrane</keyword>
<evidence type="ECO:0000256" key="1">
    <source>
        <dbReference type="SAM" id="Phobius"/>
    </source>
</evidence>
<comment type="caution">
    <text evidence="2">The sequence shown here is derived from an EMBL/GenBank/DDBJ whole genome shotgun (WGS) entry which is preliminary data.</text>
</comment>
<dbReference type="EMBL" id="BMAO01008945">
    <property type="protein sequence ID" value="GFR27640.1"/>
    <property type="molecule type" value="Genomic_DNA"/>
</dbReference>